<protein>
    <submittedName>
        <fullName evidence="1">Uncharacterized protein</fullName>
    </submittedName>
</protein>
<dbReference type="AlphaFoldDB" id="A0A0F9S539"/>
<comment type="caution">
    <text evidence="1">The sequence shown here is derived from an EMBL/GenBank/DDBJ whole genome shotgun (WGS) entry which is preliminary data.</text>
</comment>
<feature type="non-terminal residue" evidence="1">
    <location>
        <position position="40"/>
    </location>
</feature>
<sequence>MTAETTKRRELLLRAAGLPTTYLAVWEHLYATRLYGMDRI</sequence>
<accession>A0A0F9S539</accession>
<gene>
    <name evidence="1" type="ORF">LCGC14_0895130</name>
</gene>
<organism evidence="1">
    <name type="scientific">marine sediment metagenome</name>
    <dbReference type="NCBI Taxonomy" id="412755"/>
    <lineage>
        <taxon>unclassified sequences</taxon>
        <taxon>metagenomes</taxon>
        <taxon>ecological metagenomes</taxon>
    </lineage>
</organism>
<reference evidence="1" key="1">
    <citation type="journal article" date="2015" name="Nature">
        <title>Complex archaea that bridge the gap between prokaryotes and eukaryotes.</title>
        <authorList>
            <person name="Spang A."/>
            <person name="Saw J.H."/>
            <person name="Jorgensen S.L."/>
            <person name="Zaremba-Niedzwiedzka K."/>
            <person name="Martijn J."/>
            <person name="Lind A.E."/>
            <person name="van Eijk R."/>
            <person name="Schleper C."/>
            <person name="Guy L."/>
            <person name="Ettema T.J."/>
        </authorList>
    </citation>
    <scope>NUCLEOTIDE SEQUENCE</scope>
</reference>
<dbReference type="EMBL" id="LAZR01002883">
    <property type="protein sequence ID" value="KKN24443.1"/>
    <property type="molecule type" value="Genomic_DNA"/>
</dbReference>
<evidence type="ECO:0000313" key="1">
    <source>
        <dbReference type="EMBL" id="KKN24443.1"/>
    </source>
</evidence>
<name>A0A0F9S539_9ZZZZ</name>
<proteinExistence type="predicted"/>